<evidence type="ECO:0000256" key="5">
    <source>
        <dbReference type="ARBA" id="ARBA00023125"/>
    </source>
</evidence>
<evidence type="ECO:0000259" key="8">
    <source>
        <dbReference type="PROSITE" id="PS50048"/>
    </source>
</evidence>
<keyword evidence="7" id="KW-0539">Nucleus</keyword>
<comment type="caution">
    <text evidence="9">The sequence shown here is derived from an EMBL/GenBank/DDBJ whole genome shotgun (WGS) entry which is preliminary data.</text>
</comment>
<evidence type="ECO:0000256" key="7">
    <source>
        <dbReference type="ARBA" id="ARBA00023242"/>
    </source>
</evidence>
<evidence type="ECO:0000256" key="2">
    <source>
        <dbReference type="ARBA" id="ARBA00022723"/>
    </source>
</evidence>
<dbReference type="PANTHER" id="PTHR47782:SF12">
    <property type="entry name" value="ZN(II)2CYS6 TRANSCRIPTION FACTOR (EUROFUNG)"/>
    <property type="match status" value="1"/>
</dbReference>
<dbReference type="AlphaFoldDB" id="A0A166TRV7"/>
<proteinExistence type="predicted"/>
<evidence type="ECO:0000256" key="6">
    <source>
        <dbReference type="ARBA" id="ARBA00023163"/>
    </source>
</evidence>
<keyword evidence="10" id="KW-1185">Reference proteome</keyword>
<dbReference type="SUPFAM" id="SSF57701">
    <property type="entry name" value="Zn2/Cys6 DNA-binding domain"/>
    <property type="match status" value="1"/>
</dbReference>
<reference evidence="9 10" key="1">
    <citation type="submission" date="2015-06" db="EMBL/GenBank/DDBJ databases">
        <title>Survival trade-offs in plant roots during colonization by closely related pathogenic and mutualistic fungi.</title>
        <authorList>
            <person name="Hacquard S."/>
            <person name="Kracher B."/>
            <person name="Hiruma K."/>
            <person name="Weinman A."/>
            <person name="Muench P."/>
            <person name="Garrido Oter R."/>
            <person name="Ver Loren van Themaat E."/>
            <person name="Dallerey J.-F."/>
            <person name="Damm U."/>
            <person name="Henrissat B."/>
            <person name="Lespinet O."/>
            <person name="Thon M."/>
            <person name="Kemen E."/>
            <person name="McHardy A.C."/>
            <person name="Schulze-Lefert P."/>
            <person name="O'Connell R.J."/>
        </authorList>
    </citation>
    <scope>NUCLEOTIDE SEQUENCE [LARGE SCALE GENOMIC DNA]</scope>
    <source>
        <strain evidence="9 10">0861</strain>
    </source>
</reference>
<organism evidence="9 10">
    <name type="scientific">Colletotrichum tofieldiae</name>
    <dbReference type="NCBI Taxonomy" id="708197"/>
    <lineage>
        <taxon>Eukaryota</taxon>
        <taxon>Fungi</taxon>
        <taxon>Dikarya</taxon>
        <taxon>Ascomycota</taxon>
        <taxon>Pezizomycotina</taxon>
        <taxon>Sordariomycetes</taxon>
        <taxon>Hypocreomycetidae</taxon>
        <taxon>Glomerellales</taxon>
        <taxon>Glomerellaceae</taxon>
        <taxon>Colletotrichum</taxon>
        <taxon>Colletotrichum spaethianum species complex</taxon>
    </lineage>
</organism>
<dbReference type="InterPro" id="IPR001138">
    <property type="entry name" value="Zn2Cys6_DnaBD"/>
</dbReference>
<dbReference type="PANTHER" id="PTHR47782">
    <property type="entry name" value="ZN(II)2CYS6 TRANSCRIPTION FACTOR (EUROFUNG)-RELATED"/>
    <property type="match status" value="1"/>
</dbReference>
<dbReference type="EMBL" id="LFIV01000058">
    <property type="protein sequence ID" value="KZL72413.1"/>
    <property type="molecule type" value="Genomic_DNA"/>
</dbReference>
<name>A0A166TRV7_9PEZI</name>
<evidence type="ECO:0000313" key="10">
    <source>
        <dbReference type="Proteomes" id="UP000076552"/>
    </source>
</evidence>
<dbReference type="PROSITE" id="PS50048">
    <property type="entry name" value="ZN2_CY6_FUNGAL_2"/>
    <property type="match status" value="1"/>
</dbReference>
<keyword evidence="2" id="KW-0479">Metal-binding</keyword>
<keyword evidence="5" id="KW-0238">DNA-binding</keyword>
<evidence type="ECO:0000256" key="1">
    <source>
        <dbReference type="ARBA" id="ARBA00004123"/>
    </source>
</evidence>
<dbReference type="SMART" id="SM00066">
    <property type="entry name" value="GAL4"/>
    <property type="match status" value="1"/>
</dbReference>
<feature type="domain" description="Zn(2)-C6 fungal-type" evidence="8">
    <location>
        <begin position="23"/>
        <end position="60"/>
    </location>
</feature>
<dbReference type="InterPro" id="IPR036864">
    <property type="entry name" value="Zn2-C6_fun-type_DNA-bd_sf"/>
</dbReference>
<accession>A0A166TRV7</accession>
<evidence type="ECO:0000256" key="4">
    <source>
        <dbReference type="ARBA" id="ARBA00023015"/>
    </source>
</evidence>
<evidence type="ECO:0000313" key="9">
    <source>
        <dbReference type="EMBL" id="KZL72413.1"/>
    </source>
</evidence>
<dbReference type="Pfam" id="PF00172">
    <property type="entry name" value="Zn_clus"/>
    <property type="match status" value="1"/>
</dbReference>
<dbReference type="CDD" id="cd00067">
    <property type="entry name" value="GAL4"/>
    <property type="match status" value="1"/>
</dbReference>
<dbReference type="GO" id="GO:0045944">
    <property type="term" value="P:positive regulation of transcription by RNA polymerase II"/>
    <property type="evidence" value="ECO:0007669"/>
    <property type="project" value="TreeGrafter"/>
</dbReference>
<keyword evidence="6" id="KW-0804">Transcription</keyword>
<dbReference type="Proteomes" id="UP000076552">
    <property type="component" value="Unassembled WGS sequence"/>
</dbReference>
<dbReference type="GO" id="GO:0008270">
    <property type="term" value="F:zinc ion binding"/>
    <property type="evidence" value="ECO:0007669"/>
    <property type="project" value="InterPro"/>
</dbReference>
<keyword evidence="3" id="KW-0862">Zinc</keyword>
<dbReference type="InterPro" id="IPR052202">
    <property type="entry name" value="Yeast_MetPath_Reg"/>
</dbReference>
<comment type="subcellular location">
    <subcellularLocation>
        <location evidence="1">Nucleus</location>
    </subcellularLocation>
</comment>
<dbReference type="GO" id="GO:0005634">
    <property type="term" value="C:nucleus"/>
    <property type="evidence" value="ECO:0007669"/>
    <property type="project" value="UniProtKB-SubCell"/>
</dbReference>
<gene>
    <name evidence="9" type="ORF">CT0861_10874</name>
</gene>
<keyword evidence="4" id="KW-0805">Transcription regulation</keyword>
<protein>
    <submittedName>
        <fullName evidence="9">Fungal specific transcription factor</fullName>
    </submittedName>
</protein>
<dbReference type="GO" id="GO:0043565">
    <property type="term" value="F:sequence-specific DNA binding"/>
    <property type="evidence" value="ECO:0007669"/>
    <property type="project" value="TreeGrafter"/>
</dbReference>
<sequence length="200" mass="22249">MNSQRASTHQAKRPRLGERTMLACIGCKQKKLKCDGQSPKCQNCIRTGRDKLSRQLDCLVEDPGTGLHRPRDYMKSLEARVAYLEGLLQQARPEVALDHLGPNQSLDTELDLPDTSPTQPIPIMNMTSALPNLPDHSSFDDMELSRALRVPSIDAEDHHVDLLSSEVALLCLSAAGREPHYFGPSSAVSFSRIKYPEKYP</sequence>
<dbReference type="GO" id="GO:0000981">
    <property type="term" value="F:DNA-binding transcription factor activity, RNA polymerase II-specific"/>
    <property type="evidence" value="ECO:0007669"/>
    <property type="project" value="InterPro"/>
</dbReference>
<evidence type="ECO:0000256" key="3">
    <source>
        <dbReference type="ARBA" id="ARBA00022833"/>
    </source>
</evidence>
<dbReference type="Gene3D" id="4.10.240.10">
    <property type="entry name" value="Zn(2)-C6 fungal-type DNA-binding domain"/>
    <property type="match status" value="1"/>
</dbReference>